<keyword evidence="2" id="KW-1185">Reference proteome</keyword>
<name>A0A6J5WUF2_PRUAR</name>
<protein>
    <submittedName>
        <fullName evidence="1">Uncharacterized protein</fullName>
    </submittedName>
</protein>
<evidence type="ECO:0000313" key="2">
    <source>
        <dbReference type="Proteomes" id="UP000507245"/>
    </source>
</evidence>
<gene>
    <name evidence="1" type="ORF">ORAREDHAP_LOCUS20164</name>
</gene>
<organism evidence="1 2">
    <name type="scientific">Prunus armeniaca</name>
    <name type="common">Apricot</name>
    <name type="synonym">Armeniaca vulgaris</name>
    <dbReference type="NCBI Taxonomy" id="36596"/>
    <lineage>
        <taxon>Eukaryota</taxon>
        <taxon>Viridiplantae</taxon>
        <taxon>Streptophyta</taxon>
        <taxon>Embryophyta</taxon>
        <taxon>Tracheophyta</taxon>
        <taxon>Spermatophyta</taxon>
        <taxon>Magnoliopsida</taxon>
        <taxon>eudicotyledons</taxon>
        <taxon>Gunneridae</taxon>
        <taxon>Pentapetalae</taxon>
        <taxon>rosids</taxon>
        <taxon>fabids</taxon>
        <taxon>Rosales</taxon>
        <taxon>Rosaceae</taxon>
        <taxon>Amygdaloideae</taxon>
        <taxon>Amygdaleae</taxon>
        <taxon>Prunus</taxon>
    </lineage>
</organism>
<sequence>MGEQATRTKCALIIQGTGVFNTLNASPHHILILAPKEIDESYTRKAKEHRVVIENQQRKAVVEHMKENCRGDKNLIPETQLRENAPMESGRSC</sequence>
<accession>A0A6J5WUF2</accession>
<proteinExistence type="predicted"/>
<reference evidence="2" key="1">
    <citation type="journal article" date="2020" name="Genome Biol.">
        <title>Gamete binning: chromosome-level and haplotype-resolved genome assembly enabled by high-throughput single-cell sequencing of gamete genomes.</title>
        <authorList>
            <person name="Campoy J.A."/>
            <person name="Sun H."/>
            <person name="Goel M."/>
            <person name="Jiao W.-B."/>
            <person name="Folz-Donahue K."/>
            <person name="Wang N."/>
            <person name="Rubio M."/>
            <person name="Liu C."/>
            <person name="Kukat C."/>
            <person name="Ruiz D."/>
            <person name="Huettel B."/>
            <person name="Schneeberger K."/>
        </authorList>
    </citation>
    <scope>NUCLEOTIDE SEQUENCE [LARGE SCALE GENOMIC DNA]</scope>
    <source>
        <strain evidence="2">cv. Rojo Pasion</strain>
    </source>
</reference>
<evidence type="ECO:0000313" key="1">
    <source>
        <dbReference type="EMBL" id="CAB4303685.1"/>
    </source>
</evidence>
<dbReference type="Proteomes" id="UP000507245">
    <property type="component" value="Unassembled WGS sequence"/>
</dbReference>
<dbReference type="AlphaFoldDB" id="A0A6J5WUF2"/>
<dbReference type="EMBL" id="CAEKKB010000003">
    <property type="protein sequence ID" value="CAB4303685.1"/>
    <property type="molecule type" value="Genomic_DNA"/>
</dbReference>